<keyword evidence="4 7" id="KW-0812">Transmembrane</keyword>
<keyword evidence="9" id="KW-1185">Reference proteome</keyword>
<dbReference type="Proteomes" id="UP000441399">
    <property type="component" value="Unassembled WGS sequence"/>
</dbReference>
<keyword evidence="5 7" id="KW-1133">Transmembrane helix</keyword>
<feature type="transmembrane region" description="Helical" evidence="7">
    <location>
        <begin position="161"/>
        <end position="182"/>
    </location>
</feature>
<evidence type="ECO:0000256" key="2">
    <source>
        <dbReference type="ARBA" id="ARBA00022448"/>
    </source>
</evidence>
<feature type="transmembrane region" description="Helical" evidence="7">
    <location>
        <begin position="233"/>
        <end position="254"/>
    </location>
</feature>
<feature type="transmembrane region" description="Helical" evidence="7">
    <location>
        <begin position="45"/>
        <end position="69"/>
    </location>
</feature>
<evidence type="ECO:0000256" key="6">
    <source>
        <dbReference type="ARBA" id="ARBA00023136"/>
    </source>
</evidence>
<feature type="transmembrane region" description="Helical" evidence="7">
    <location>
        <begin position="12"/>
        <end position="33"/>
    </location>
</feature>
<dbReference type="InterPro" id="IPR002528">
    <property type="entry name" value="MATE_fam"/>
</dbReference>
<feature type="transmembrane region" description="Helical" evidence="7">
    <location>
        <begin position="90"/>
        <end position="113"/>
    </location>
</feature>
<comment type="subcellular location">
    <subcellularLocation>
        <location evidence="1">Cell inner membrane</location>
        <topology evidence="1">Multi-pass membrane protein</topology>
    </subcellularLocation>
</comment>
<name>A0A5S9NNY9_9GAMM</name>
<dbReference type="OrthoDB" id="9811110at2"/>
<evidence type="ECO:0000256" key="5">
    <source>
        <dbReference type="ARBA" id="ARBA00022989"/>
    </source>
</evidence>
<dbReference type="PANTHER" id="PTHR43823">
    <property type="entry name" value="SPORULATION PROTEIN YKVU"/>
    <property type="match status" value="1"/>
</dbReference>
<dbReference type="GO" id="GO:0015297">
    <property type="term" value="F:antiporter activity"/>
    <property type="evidence" value="ECO:0007669"/>
    <property type="project" value="InterPro"/>
</dbReference>
<evidence type="ECO:0000256" key="4">
    <source>
        <dbReference type="ARBA" id="ARBA00022692"/>
    </source>
</evidence>
<dbReference type="PIRSF" id="PIRSF006603">
    <property type="entry name" value="DinF"/>
    <property type="match status" value="1"/>
</dbReference>
<keyword evidence="6 7" id="KW-0472">Membrane</keyword>
<keyword evidence="3" id="KW-1003">Cell membrane</keyword>
<dbReference type="GO" id="GO:0042910">
    <property type="term" value="F:xenobiotic transmembrane transporter activity"/>
    <property type="evidence" value="ECO:0007669"/>
    <property type="project" value="InterPro"/>
</dbReference>
<feature type="transmembrane region" description="Helical" evidence="7">
    <location>
        <begin position="388"/>
        <end position="407"/>
    </location>
</feature>
<protein>
    <submittedName>
        <fullName evidence="8">Multidrug export protein MepA</fullName>
    </submittedName>
</protein>
<feature type="transmembrane region" description="Helical" evidence="7">
    <location>
        <begin position="188"/>
        <end position="212"/>
    </location>
</feature>
<dbReference type="AlphaFoldDB" id="A0A5S9NNY9"/>
<accession>A0A5S9NNY9</accession>
<feature type="transmembrane region" description="Helical" evidence="7">
    <location>
        <begin position="133"/>
        <end position="154"/>
    </location>
</feature>
<proteinExistence type="predicted"/>
<evidence type="ECO:0000313" key="8">
    <source>
        <dbReference type="EMBL" id="CAA0092084.1"/>
    </source>
</evidence>
<organism evidence="8 9">
    <name type="scientific">BD1-7 clade bacterium</name>
    <dbReference type="NCBI Taxonomy" id="2029982"/>
    <lineage>
        <taxon>Bacteria</taxon>
        <taxon>Pseudomonadati</taxon>
        <taxon>Pseudomonadota</taxon>
        <taxon>Gammaproteobacteria</taxon>
        <taxon>Cellvibrionales</taxon>
        <taxon>Spongiibacteraceae</taxon>
        <taxon>BD1-7 clade</taxon>
    </lineage>
</organism>
<sequence length="456" mass="49764">MINPITNSPTKVFATYAIPAVLGMLAFSSVGIIDGLFMSHYIGSSALAVVTVTMPISAAALGITTMLSVGGAVTVGKYIGQKDLKRANRLFVDTIAVVIAMALLFSITMYSALDIVLNLMNVTGELRENTQEYFTTILLFMPILLCAGSLDYFIRIDNRPVFASTGLIIGAFCNVMCSWLFIVHLEMGIRGVALGTGVAQIFTLLLFVAYFHTPFSNLKFRIPTMDIRAVAKASVNGISSFITSMSAATSGWVFNTVMLQKYGGEGIAAATVVSYISLVGLMSNFAISQALQPTISQNIGARQPQKIKQFMQIAIASVLALGLLMTMLTALIPAHLIDLFIEHDEEQTREIALHFLSWFWPVFIFNGCNMCFINYFTATLMPIRSLVLSLLHSLAIPVSLVLLLPEIMPEDGLFAVIPGTETLTFIAGILLFWKYRPLQLRFLEPSKAHSGVRSHS</sequence>
<evidence type="ECO:0000256" key="1">
    <source>
        <dbReference type="ARBA" id="ARBA00004429"/>
    </source>
</evidence>
<dbReference type="PANTHER" id="PTHR43823:SF3">
    <property type="entry name" value="MULTIDRUG EXPORT PROTEIN MEPA"/>
    <property type="match status" value="1"/>
</dbReference>
<feature type="transmembrane region" description="Helical" evidence="7">
    <location>
        <begin position="266"/>
        <end position="287"/>
    </location>
</feature>
<reference evidence="8 9" key="1">
    <citation type="submission" date="2019-11" db="EMBL/GenBank/DDBJ databases">
        <authorList>
            <person name="Holert J."/>
        </authorList>
    </citation>
    <scope>NUCLEOTIDE SEQUENCE [LARGE SCALE GENOMIC DNA]</scope>
    <source>
        <strain evidence="8">SB11_3</strain>
    </source>
</reference>
<dbReference type="EMBL" id="CACSIO010000002">
    <property type="protein sequence ID" value="CAA0092084.1"/>
    <property type="molecule type" value="Genomic_DNA"/>
</dbReference>
<evidence type="ECO:0000256" key="3">
    <source>
        <dbReference type="ARBA" id="ARBA00022475"/>
    </source>
</evidence>
<keyword evidence="2" id="KW-0813">Transport</keyword>
<gene>
    <name evidence="8" type="primary">mepA_4</name>
    <name evidence="8" type="ORF">OPDIPICF_03760</name>
</gene>
<feature type="transmembrane region" description="Helical" evidence="7">
    <location>
        <begin position="357"/>
        <end position="376"/>
    </location>
</feature>
<dbReference type="Pfam" id="PF01554">
    <property type="entry name" value="MatE"/>
    <property type="match status" value="2"/>
</dbReference>
<dbReference type="GO" id="GO:0005886">
    <property type="term" value="C:plasma membrane"/>
    <property type="evidence" value="ECO:0007669"/>
    <property type="project" value="UniProtKB-SubCell"/>
</dbReference>
<dbReference type="InterPro" id="IPR048279">
    <property type="entry name" value="MdtK-like"/>
</dbReference>
<feature type="transmembrane region" description="Helical" evidence="7">
    <location>
        <begin position="413"/>
        <end position="433"/>
    </location>
</feature>
<evidence type="ECO:0000256" key="7">
    <source>
        <dbReference type="SAM" id="Phobius"/>
    </source>
</evidence>
<evidence type="ECO:0000313" key="9">
    <source>
        <dbReference type="Proteomes" id="UP000441399"/>
    </source>
</evidence>
<dbReference type="InterPro" id="IPR051327">
    <property type="entry name" value="MATE_MepA_subfamily"/>
</dbReference>
<feature type="transmembrane region" description="Helical" evidence="7">
    <location>
        <begin position="313"/>
        <end position="337"/>
    </location>
</feature>